<evidence type="ECO:0000256" key="2">
    <source>
        <dbReference type="ARBA" id="ARBA00022448"/>
    </source>
</evidence>
<dbReference type="CDD" id="cd02947">
    <property type="entry name" value="TRX_family"/>
    <property type="match status" value="1"/>
</dbReference>
<dbReference type="PROSITE" id="PS50206">
    <property type="entry name" value="RHODANESE_3"/>
    <property type="match status" value="1"/>
</dbReference>
<dbReference type="FunFam" id="3.40.30.10:FF:000155">
    <property type="entry name" value="Thioredoxin"/>
    <property type="match status" value="1"/>
</dbReference>
<evidence type="ECO:0000313" key="9">
    <source>
        <dbReference type="EMBL" id="CAA9398129.1"/>
    </source>
</evidence>
<dbReference type="GO" id="GO:0004792">
    <property type="term" value="F:thiosulfate-cyanide sulfurtransferase activity"/>
    <property type="evidence" value="ECO:0007669"/>
    <property type="project" value="InterPro"/>
</dbReference>
<name>A0A6J4NXB4_9ACTN</name>
<dbReference type="Pfam" id="PF00581">
    <property type="entry name" value="Rhodanese"/>
    <property type="match status" value="1"/>
</dbReference>
<proteinExistence type="inferred from homology"/>
<protein>
    <recommendedName>
        <fullName evidence="6">Thioredoxin</fullName>
    </recommendedName>
</protein>
<dbReference type="InterPro" id="IPR013766">
    <property type="entry name" value="Thioredoxin_domain"/>
</dbReference>
<evidence type="ECO:0000256" key="3">
    <source>
        <dbReference type="ARBA" id="ARBA00022982"/>
    </source>
</evidence>
<dbReference type="PANTHER" id="PTHR45663:SF40">
    <property type="entry name" value="THIOREDOXIN 2"/>
    <property type="match status" value="1"/>
</dbReference>
<comment type="similarity">
    <text evidence="1">Belongs to the thioredoxin family.</text>
</comment>
<dbReference type="EMBL" id="CADCUP010000133">
    <property type="protein sequence ID" value="CAA9398129.1"/>
    <property type="molecule type" value="Genomic_DNA"/>
</dbReference>
<reference evidence="9" key="1">
    <citation type="submission" date="2020-02" db="EMBL/GenBank/DDBJ databases">
        <authorList>
            <person name="Meier V. D."/>
        </authorList>
    </citation>
    <scope>NUCLEOTIDE SEQUENCE</scope>
    <source>
        <strain evidence="9">AVDCRST_MAG06</strain>
    </source>
</reference>
<dbReference type="NCBIfam" id="TIGR01068">
    <property type="entry name" value="thioredoxin"/>
    <property type="match status" value="1"/>
</dbReference>
<feature type="domain" description="Rhodanese" evidence="7">
    <location>
        <begin position="134"/>
        <end position="221"/>
    </location>
</feature>
<dbReference type="PANTHER" id="PTHR45663">
    <property type="entry name" value="GEO12009P1"/>
    <property type="match status" value="1"/>
</dbReference>
<evidence type="ECO:0000256" key="5">
    <source>
        <dbReference type="ARBA" id="ARBA00023284"/>
    </source>
</evidence>
<feature type="domain" description="Thioredoxin" evidence="8">
    <location>
        <begin position="1"/>
        <end position="105"/>
    </location>
</feature>
<evidence type="ECO:0000256" key="1">
    <source>
        <dbReference type="ARBA" id="ARBA00008987"/>
    </source>
</evidence>
<evidence type="ECO:0000259" key="7">
    <source>
        <dbReference type="PROSITE" id="PS50206"/>
    </source>
</evidence>
<dbReference type="InterPro" id="IPR036249">
    <property type="entry name" value="Thioredoxin-like_sf"/>
</dbReference>
<dbReference type="AlphaFoldDB" id="A0A6J4NXB4"/>
<dbReference type="SUPFAM" id="SSF52833">
    <property type="entry name" value="Thioredoxin-like"/>
    <property type="match status" value="1"/>
</dbReference>
<accession>A0A6J4NXB4</accession>
<evidence type="ECO:0000256" key="6">
    <source>
        <dbReference type="NCBIfam" id="TIGR01068"/>
    </source>
</evidence>
<keyword evidence="5" id="KW-0676">Redox-active center</keyword>
<dbReference type="SUPFAM" id="SSF52821">
    <property type="entry name" value="Rhodanese/Cell cycle control phosphatase"/>
    <property type="match status" value="1"/>
</dbReference>
<keyword evidence="3" id="KW-0249">Electron transport</keyword>
<dbReference type="GO" id="GO:0005829">
    <property type="term" value="C:cytosol"/>
    <property type="evidence" value="ECO:0007669"/>
    <property type="project" value="TreeGrafter"/>
</dbReference>
<dbReference type="InterPro" id="IPR001763">
    <property type="entry name" value="Rhodanese-like_dom"/>
</dbReference>
<gene>
    <name evidence="9" type="ORF">AVDCRST_MAG06-2018</name>
</gene>
<dbReference type="CDD" id="cd00158">
    <property type="entry name" value="RHOD"/>
    <property type="match status" value="1"/>
</dbReference>
<sequence>MPLQDLTTASFEETVTGNDIVLVDFWADWCGPCRQFAPVYEKAAGANDDIVFGKVDTEAERELAAMAQITSIPTLMAFREGVLVFSQPGALPPAGLQQVIDGVRGLDMEDVHRQVAAQQQHPEEVDLDTFAARHAEGGFVLDVREADEYAAGHVPGAVHVPMNEVPSRVAELPTDQQLLVICQVGGRSRQVVQFLQAQGLDAANVSDGTGGWAARGWPLER</sequence>
<dbReference type="InterPro" id="IPR001307">
    <property type="entry name" value="Thiosulphate_STrfase_CS"/>
</dbReference>
<dbReference type="GO" id="GO:0015035">
    <property type="term" value="F:protein-disulfide reductase activity"/>
    <property type="evidence" value="ECO:0007669"/>
    <property type="project" value="UniProtKB-UniRule"/>
</dbReference>
<dbReference type="InterPro" id="IPR036873">
    <property type="entry name" value="Rhodanese-like_dom_sf"/>
</dbReference>
<dbReference type="Pfam" id="PF00085">
    <property type="entry name" value="Thioredoxin"/>
    <property type="match status" value="1"/>
</dbReference>
<dbReference type="Gene3D" id="3.40.30.10">
    <property type="entry name" value="Glutaredoxin"/>
    <property type="match status" value="1"/>
</dbReference>
<dbReference type="InterPro" id="IPR017937">
    <property type="entry name" value="Thioredoxin_CS"/>
</dbReference>
<evidence type="ECO:0000256" key="4">
    <source>
        <dbReference type="ARBA" id="ARBA00023157"/>
    </source>
</evidence>
<dbReference type="PROSITE" id="PS00380">
    <property type="entry name" value="RHODANESE_1"/>
    <property type="match status" value="1"/>
</dbReference>
<keyword evidence="4" id="KW-1015">Disulfide bond</keyword>
<dbReference type="Gene3D" id="3.40.250.10">
    <property type="entry name" value="Rhodanese-like domain"/>
    <property type="match status" value="1"/>
</dbReference>
<dbReference type="InterPro" id="IPR005746">
    <property type="entry name" value="Thioredoxin"/>
</dbReference>
<dbReference type="PRINTS" id="PR00421">
    <property type="entry name" value="THIOREDOXIN"/>
</dbReference>
<keyword evidence="2" id="KW-0813">Transport</keyword>
<dbReference type="PROSITE" id="PS00194">
    <property type="entry name" value="THIOREDOXIN_1"/>
    <property type="match status" value="1"/>
</dbReference>
<dbReference type="PROSITE" id="PS51352">
    <property type="entry name" value="THIOREDOXIN_2"/>
    <property type="match status" value="1"/>
</dbReference>
<evidence type="ECO:0000259" key="8">
    <source>
        <dbReference type="PROSITE" id="PS51352"/>
    </source>
</evidence>
<dbReference type="SMART" id="SM00450">
    <property type="entry name" value="RHOD"/>
    <property type="match status" value="1"/>
</dbReference>
<organism evidence="9">
    <name type="scientific">uncultured Nocardioides sp</name>
    <dbReference type="NCBI Taxonomy" id="198441"/>
    <lineage>
        <taxon>Bacteria</taxon>
        <taxon>Bacillati</taxon>
        <taxon>Actinomycetota</taxon>
        <taxon>Actinomycetes</taxon>
        <taxon>Propionibacteriales</taxon>
        <taxon>Nocardioidaceae</taxon>
        <taxon>Nocardioides</taxon>
        <taxon>environmental samples</taxon>
    </lineage>
</organism>